<dbReference type="PRINTS" id="PR00132">
    <property type="entry name" value="GLHYDRLASE2"/>
</dbReference>
<evidence type="ECO:0000259" key="8">
    <source>
        <dbReference type="Pfam" id="PF16355"/>
    </source>
</evidence>
<dbReference type="InterPro" id="IPR017853">
    <property type="entry name" value="GH"/>
</dbReference>
<feature type="domain" description="Glycoside hydrolase family 2 catalytic" evidence="6">
    <location>
        <begin position="402"/>
        <end position="567"/>
    </location>
</feature>
<evidence type="ECO:0000259" key="9">
    <source>
        <dbReference type="Pfam" id="PF18565"/>
    </source>
</evidence>
<comment type="similarity">
    <text evidence="1">Belongs to the glycosyl hydrolase 2 family.</text>
</comment>
<dbReference type="EMBL" id="BQKE01000004">
    <property type="protein sequence ID" value="GJM64184.1"/>
    <property type="molecule type" value="Genomic_DNA"/>
</dbReference>
<evidence type="ECO:0000256" key="3">
    <source>
        <dbReference type="ARBA" id="ARBA00023295"/>
    </source>
</evidence>
<dbReference type="Gene3D" id="3.20.20.80">
    <property type="entry name" value="Glycosidases"/>
    <property type="match status" value="1"/>
</dbReference>
<evidence type="ECO:0000259" key="6">
    <source>
        <dbReference type="Pfam" id="PF02836"/>
    </source>
</evidence>
<dbReference type="AlphaFoldDB" id="A0AAN4W1Q8"/>
<dbReference type="InterPro" id="IPR051913">
    <property type="entry name" value="GH2_Domain-Containing"/>
</dbReference>
<dbReference type="GO" id="GO:0005975">
    <property type="term" value="P:carbohydrate metabolic process"/>
    <property type="evidence" value="ECO:0007669"/>
    <property type="project" value="InterPro"/>
</dbReference>
<dbReference type="InterPro" id="IPR032311">
    <property type="entry name" value="DUF4982"/>
</dbReference>
<evidence type="ECO:0000256" key="4">
    <source>
        <dbReference type="SAM" id="SignalP"/>
    </source>
</evidence>
<evidence type="ECO:0000313" key="10">
    <source>
        <dbReference type="EMBL" id="GJM64184.1"/>
    </source>
</evidence>
<dbReference type="InterPro" id="IPR006104">
    <property type="entry name" value="Glyco_hydro_2_N"/>
</dbReference>
<keyword evidence="3" id="KW-0326">Glycosidase</keyword>
<feature type="domain" description="Glycoside hydrolase family 2 immunoglobulin-like beta-sandwich" evidence="5">
    <location>
        <begin position="210"/>
        <end position="314"/>
    </location>
</feature>
<evidence type="ECO:0000256" key="1">
    <source>
        <dbReference type="ARBA" id="ARBA00007401"/>
    </source>
</evidence>
<feature type="chain" id="PRO_5042969546" evidence="4">
    <location>
        <begin position="19"/>
        <end position="929"/>
    </location>
</feature>
<organism evidence="10 11">
    <name type="scientific">Persicobacter diffluens</name>
    <dbReference type="NCBI Taxonomy" id="981"/>
    <lineage>
        <taxon>Bacteria</taxon>
        <taxon>Pseudomonadati</taxon>
        <taxon>Bacteroidota</taxon>
        <taxon>Cytophagia</taxon>
        <taxon>Cytophagales</taxon>
        <taxon>Persicobacteraceae</taxon>
        <taxon>Persicobacter</taxon>
    </lineage>
</organism>
<evidence type="ECO:0000259" key="7">
    <source>
        <dbReference type="Pfam" id="PF02837"/>
    </source>
</evidence>
<dbReference type="InterPro" id="IPR008979">
    <property type="entry name" value="Galactose-bd-like_sf"/>
</dbReference>
<dbReference type="InterPro" id="IPR040605">
    <property type="entry name" value="Glyco_hydro2_dom5"/>
</dbReference>
<dbReference type="SUPFAM" id="SSF49785">
    <property type="entry name" value="Galactose-binding domain-like"/>
    <property type="match status" value="1"/>
</dbReference>
<keyword evidence="11" id="KW-1185">Reference proteome</keyword>
<protein>
    <submittedName>
        <fullName evidence="10">Beta-galactosidase</fullName>
    </submittedName>
</protein>
<dbReference type="InterPro" id="IPR048230">
    <property type="entry name" value="GalA-like"/>
</dbReference>
<dbReference type="InterPro" id="IPR006103">
    <property type="entry name" value="Glyco_hydro_2_cat"/>
</dbReference>
<dbReference type="InterPro" id="IPR013783">
    <property type="entry name" value="Ig-like_fold"/>
</dbReference>
<dbReference type="NCBIfam" id="NF041462">
    <property type="entry name" value="GalA"/>
    <property type="match status" value="1"/>
</dbReference>
<reference evidence="10 11" key="1">
    <citation type="submission" date="2021-12" db="EMBL/GenBank/DDBJ databases">
        <title>Genome sequencing of bacteria with rrn-lacking chromosome and rrn-plasmid.</title>
        <authorList>
            <person name="Anda M."/>
            <person name="Iwasaki W."/>
        </authorList>
    </citation>
    <scope>NUCLEOTIDE SEQUENCE [LARGE SCALE GENOMIC DNA]</scope>
    <source>
        <strain evidence="10 11">NBRC 15940</strain>
    </source>
</reference>
<proteinExistence type="inferred from homology"/>
<name>A0AAN4W1Q8_9BACT</name>
<feature type="domain" description="Glycoside hydrolase family 2" evidence="9">
    <location>
        <begin position="701"/>
        <end position="752"/>
    </location>
</feature>
<sequence>MRKYLFFTLFWWPFFTFAQHQNRINLNQDWLFAFGHPFETSLDFDHGTGYFSYLSKAGYGDGPAAREFDDLPWRRLDLPHDWVVEMPFSAEGSHSHGYKAVGRNFPENSVGWYRKHFRPTDPGKQYFLDFEGVSRDAKVWVNGFYLGNEPSGYQSFSFNITDYLNFEGENVIAVRADISMEEGWYYEGGGIYRNVWLRALGPVFIPQNGTFITYDINKKNASVQIAFDVKNRSLTDVKVNVLHEIFDGERRKVGEILSDELYIKSFESISGKSQLDMKGIRRWSLEDPHLYTCKSTVISSGNVLDSYDTRFGLRTIRFDGQKGFFLNDKLVKLKGTNNHQDHAGVGCAMPEGLIAYRLQLLKDMGSNAYRSSHNPPTPALLDLCDEMGILVINENRLMGTHQEALSELKRLMVRDRNHPSVIVWSIGNEEWAIEGNDIGAKMAANMQAYAKTLDTSRPINAAISGGWGAGISTTIEIMGYNYLVHGDTDVHHAKFPDQPSIGTEEGSTYTTRGIYVDQPEKHYMTAYDQKPLPDWYSIEECWKHYASRDYLSGMFIWTGLDYRGEPTPHDWPSITSYFGMRDLCGFPKDNVYYLKSWWQSDEKVLHIMPHWNWPGREGEEIEVRVYSNYPEVELFQDGKSLGKKKMEENGHLQWAVNYQPGKLSAVAFDKKGKMAQETVIKTSGKAKSIFLEEEVFPQPQSGQTVRMVKVSAKDENGIMVPIADDLIQFELEGAGEILGVGNGDPTCLERDVFNKEYRLIEMPEVESQELSAALLMKYCGQEGEHLFQELSREAGLKAYTATFELTDKQLAAKMQWFKKEIAQDARYYINGKMIVPDTEADGGVFEFPDGLLKTGVNSFLAIGSPLEKKYVWESLNTSPGTLQLVYDQGIWQRSLFNGLAQVIVRPGKGKLKLTASGEGLEAYTLLLKE</sequence>
<dbReference type="InterPro" id="IPR006101">
    <property type="entry name" value="Glyco_hydro_2"/>
</dbReference>
<dbReference type="Pfam" id="PF00703">
    <property type="entry name" value="Glyco_hydro_2"/>
    <property type="match status" value="1"/>
</dbReference>
<dbReference type="Gene3D" id="2.60.120.260">
    <property type="entry name" value="Galactose-binding domain-like"/>
    <property type="match status" value="1"/>
</dbReference>
<dbReference type="PANTHER" id="PTHR42732">
    <property type="entry name" value="BETA-GALACTOSIDASE"/>
    <property type="match status" value="1"/>
</dbReference>
<accession>A0AAN4W1Q8</accession>
<dbReference type="PROSITE" id="PS00608">
    <property type="entry name" value="GLYCOSYL_HYDROL_F2_2"/>
    <property type="match status" value="1"/>
</dbReference>
<dbReference type="PANTHER" id="PTHR42732:SF1">
    <property type="entry name" value="BETA-MANNOSIDASE"/>
    <property type="match status" value="1"/>
</dbReference>
<dbReference type="Pfam" id="PF02837">
    <property type="entry name" value="Glyco_hydro_2_N"/>
    <property type="match status" value="1"/>
</dbReference>
<feature type="domain" description="DUF4982" evidence="8">
    <location>
        <begin position="618"/>
        <end position="673"/>
    </location>
</feature>
<feature type="signal peptide" evidence="4">
    <location>
        <begin position="1"/>
        <end position="18"/>
    </location>
</feature>
<dbReference type="RefSeq" id="WP_338239266.1">
    <property type="nucleotide sequence ID" value="NZ_BQKE01000004.1"/>
</dbReference>
<dbReference type="InterPro" id="IPR006102">
    <property type="entry name" value="Ig-like_GH2"/>
</dbReference>
<keyword evidence="2" id="KW-0378">Hydrolase</keyword>
<comment type="caution">
    <text evidence="10">The sequence shown here is derived from an EMBL/GenBank/DDBJ whole genome shotgun (WGS) entry which is preliminary data.</text>
</comment>
<dbReference type="Gene3D" id="2.60.40.10">
    <property type="entry name" value="Immunoglobulins"/>
    <property type="match status" value="3"/>
</dbReference>
<evidence type="ECO:0000259" key="5">
    <source>
        <dbReference type="Pfam" id="PF00703"/>
    </source>
</evidence>
<dbReference type="SUPFAM" id="SSF49303">
    <property type="entry name" value="beta-Galactosidase/glucuronidase domain"/>
    <property type="match status" value="1"/>
</dbReference>
<dbReference type="GO" id="GO:0004553">
    <property type="term" value="F:hydrolase activity, hydrolyzing O-glycosyl compounds"/>
    <property type="evidence" value="ECO:0007669"/>
    <property type="project" value="InterPro"/>
</dbReference>
<evidence type="ECO:0000313" key="11">
    <source>
        <dbReference type="Proteomes" id="UP001310022"/>
    </source>
</evidence>
<keyword evidence="4" id="KW-0732">Signal</keyword>
<dbReference type="SUPFAM" id="SSF51445">
    <property type="entry name" value="(Trans)glycosidases"/>
    <property type="match status" value="1"/>
</dbReference>
<gene>
    <name evidence="10" type="primary">bga</name>
    <name evidence="10" type="ORF">PEDI_47360</name>
</gene>
<dbReference type="Pfam" id="PF16355">
    <property type="entry name" value="DUF4982"/>
    <property type="match status" value="1"/>
</dbReference>
<evidence type="ECO:0000256" key="2">
    <source>
        <dbReference type="ARBA" id="ARBA00022801"/>
    </source>
</evidence>
<feature type="domain" description="Glycosyl hydrolases family 2 sugar binding" evidence="7">
    <location>
        <begin position="108"/>
        <end position="197"/>
    </location>
</feature>
<dbReference type="Proteomes" id="UP001310022">
    <property type="component" value="Unassembled WGS sequence"/>
</dbReference>
<dbReference type="Pfam" id="PF02836">
    <property type="entry name" value="Glyco_hydro_2_C"/>
    <property type="match status" value="2"/>
</dbReference>
<dbReference type="InterPro" id="IPR036156">
    <property type="entry name" value="Beta-gal/glucu_dom_sf"/>
</dbReference>
<dbReference type="InterPro" id="IPR023232">
    <property type="entry name" value="Glyco_hydro_2_AS"/>
</dbReference>
<feature type="domain" description="Glycoside hydrolase family 2 catalytic" evidence="6">
    <location>
        <begin position="322"/>
        <end position="399"/>
    </location>
</feature>
<dbReference type="Pfam" id="PF18565">
    <property type="entry name" value="Glyco_hydro2_C5"/>
    <property type="match status" value="1"/>
</dbReference>